<comment type="catalytic activity">
    <reaction evidence="1">
        <text>3',5'-cyclic CMP + H2O = CMP + H(+)</text>
        <dbReference type="Rhea" id="RHEA:72675"/>
        <dbReference type="ChEBI" id="CHEBI:15377"/>
        <dbReference type="ChEBI" id="CHEBI:15378"/>
        <dbReference type="ChEBI" id="CHEBI:58003"/>
        <dbReference type="ChEBI" id="CHEBI:60377"/>
    </reaction>
    <physiologicalReaction direction="left-to-right" evidence="1">
        <dbReference type="Rhea" id="RHEA:72676"/>
    </physiologicalReaction>
</comment>
<dbReference type="RefSeq" id="WP_166274358.1">
    <property type="nucleotide sequence ID" value="NZ_JAAFGS010000003.1"/>
</dbReference>
<accession>A0ABX0FCU6</accession>
<dbReference type="PANTHER" id="PTHR42663:SF6">
    <property type="entry name" value="HYDROLASE C777.06C-RELATED"/>
    <property type="match status" value="1"/>
</dbReference>
<dbReference type="Proteomes" id="UP000800303">
    <property type="component" value="Unassembled WGS sequence"/>
</dbReference>
<dbReference type="PANTHER" id="PTHR42663">
    <property type="entry name" value="HYDROLASE C777.06C-RELATED-RELATED"/>
    <property type="match status" value="1"/>
</dbReference>
<dbReference type="Pfam" id="PF12706">
    <property type="entry name" value="Lactamase_B_2"/>
    <property type="match status" value="1"/>
</dbReference>
<dbReference type="CDD" id="cd16279">
    <property type="entry name" value="metallo-hydrolase-like_MBL-fold"/>
    <property type="match status" value="1"/>
</dbReference>
<evidence type="ECO:0000259" key="5">
    <source>
        <dbReference type="SMART" id="SM00849"/>
    </source>
</evidence>
<dbReference type="InterPro" id="IPR001279">
    <property type="entry name" value="Metallo-B-lactamas"/>
</dbReference>
<keyword evidence="7" id="KW-1185">Reference proteome</keyword>
<dbReference type="SMART" id="SM00849">
    <property type="entry name" value="Lactamase_B"/>
    <property type="match status" value="1"/>
</dbReference>
<evidence type="ECO:0000313" key="6">
    <source>
        <dbReference type="EMBL" id="NGZ75972.1"/>
    </source>
</evidence>
<dbReference type="SUPFAM" id="SSF56281">
    <property type="entry name" value="Metallo-hydrolase/oxidoreductase"/>
    <property type="match status" value="1"/>
</dbReference>
<gene>
    <name evidence="6" type="ORF">GYN08_11625</name>
</gene>
<dbReference type="Gene3D" id="3.60.15.10">
    <property type="entry name" value="Ribonuclease Z/Hydroxyacylglutathione hydrolase-like"/>
    <property type="match status" value="1"/>
</dbReference>
<evidence type="ECO:0000256" key="2">
    <source>
        <dbReference type="ARBA" id="ARBA00034301"/>
    </source>
</evidence>
<feature type="domain" description="Metallo-beta-lactamase" evidence="5">
    <location>
        <begin position="39"/>
        <end position="231"/>
    </location>
</feature>
<comment type="catalytic activity">
    <reaction evidence="3">
        <text>3',5'-cyclic UMP + H2O = UMP + H(+)</text>
        <dbReference type="Rhea" id="RHEA:70575"/>
        <dbReference type="ChEBI" id="CHEBI:15377"/>
        <dbReference type="ChEBI" id="CHEBI:15378"/>
        <dbReference type="ChEBI" id="CHEBI:57865"/>
        <dbReference type="ChEBI" id="CHEBI:184387"/>
    </reaction>
    <physiologicalReaction direction="left-to-right" evidence="3">
        <dbReference type="Rhea" id="RHEA:70576"/>
    </physiologicalReaction>
</comment>
<comment type="function">
    <text evidence="2">Counteracts the endogenous Pycsar antiviral defense system. Phosphodiesterase that enables metal-dependent hydrolysis of host cyclic nucleotide Pycsar defense signals such as cCMP and cUMP.</text>
</comment>
<comment type="caution">
    <text evidence="6">The sequence shown here is derived from an EMBL/GenBank/DDBJ whole genome shotgun (WGS) entry which is preliminary data.</text>
</comment>
<name>A0ABX0FCU6_9BACL</name>
<feature type="region of interest" description="Disordered" evidence="4">
    <location>
        <begin position="252"/>
        <end position="277"/>
    </location>
</feature>
<dbReference type="InterPro" id="IPR036866">
    <property type="entry name" value="RibonucZ/Hydroxyglut_hydro"/>
</dbReference>
<evidence type="ECO:0000256" key="3">
    <source>
        <dbReference type="ARBA" id="ARBA00048505"/>
    </source>
</evidence>
<sequence>MTEDRLVFWGTGDAMGVPRVYCGCEVCEEARAEGVNRRMRSMVAVESGKEQDRFLIDCGPDWRMQMEMRGIRTIDTILVTHAHFDHIGGLPEWADQCRWTGIRGNLYAPGEVLEAIRARYPWLDRNLELRETEPGLRLGGWSIAGWRVNHGQNGYSYAYRLEKENFAWVYCPDSIGLSEEETRPMRNADLLVLGTSFVREEAEYSTRSVYDMREAAELLAEIKPARAIYTHMSHDVDLNRLPDLPANVSAARTGTAVDLNDPARNRNRKLGGMHDER</sequence>
<protein>
    <submittedName>
        <fullName evidence="6">MBL fold metallo-hydrolase</fullName>
    </submittedName>
</protein>
<organism evidence="6 7">
    <name type="scientific">Saccharibacillus alkalitolerans</name>
    <dbReference type="NCBI Taxonomy" id="2705290"/>
    <lineage>
        <taxon>Bacteria</taxon>
        <taxon>Bacillati</taxon>
        <taxon>Bacillota</taxon>
        <taxon>Bacilli</taxon>
        <taxon>Bacillales</taxon>
        <taxon>Paenibacillaceae</taxon>
        <taxon>Saccharibacillus</taxon>
    </lineage>
</organism>
<evidence type="ECO:0000256" key="1">
    <source>
        <dbReference type="ARBA" id="ARBA00034221"/>
    </source>
</evidence>
<dbReference type="EMBL" id="JAAFGS010000003">
    <property type="protein sequence ID" value="NGZ75972.1"/>
    <property type="molecule type" value="Genomic_DNA"/>
</dbReference>
<evidence type="ECO:0000313" key="7">
    <source>
        <dbReference type="Proteomes" id="UP000800303"/>
    </source>
</evidence>
<reference evidence="6 7" key="1">
    <citation type="submission" date="2020-01" db="EMBL/GenBank/DDBJ databases">
        <title>Polyphasic characterisation and genomic insights into a novel alkali tolerant bacterium VR-M41.</title>
        <authorList>
            <person name="Vemuluri V.R."/>
        </authorList>
    </citation>
    <scope>NUCLEOTIDE SEQUENCE [LARGE SCALE GENOMIC DNA]</scope>
    <source>
        <strain evidence="6 7">VR-M41</strain>
    </source>
</reference>
<evidence type="ECO:0000256" key="4">
    <source>
        <dbReference type="SAM" id="MobiDB-lite"/>
    </source>
</evidence>
<proteinExistence type="predicted"/>